<evidence type="ECO:0000313" key="2">
    <source>
        <dbReference type="EMBL" id="NVF16624.1"/>
    </source>
</evidence>
<protein>
    <submittedName>
        <fullName evidence="2">Uncharacterized protein</fullName>
    </submittedName>
</protein>
<keyword evidence="3" id="KW-1185">Reference proteome</keyword>
<name>A0A7Y6RGI7_9GAMM</name>
<evidence type="ECO:0000256" key="1">
    <source>
        <dbReference type="SAM" id="MobiDB-lite"/>
    </source>
</evidence>
<gene>
    <name evidence="2" type="ORF">HUO07_21125</name>
</gene>
<dbReference type="EMBL" id="JABWCV010000052">
    <property type="protein sequence ID" value="NVF16624.1"/>
    <property type="molecule type" value="Genomic_DNA"/>
</dbReference>
<proteinExistence type="predicted"/>
<dbReference type="Proteomes" id="UP000589984">
    <property type="component" value="Unassembled WGS sequence"/>
</dbReference>
<evidence type="ECO:0000313" key="3">
    <source>
        <dbReference type="Proteomes" id="UP000589984"/>
    </source>
</evidence>
<dbReference type="AlphaFoldDB" id="A0A7Y6RGI7"/>
<feature type="region of interest" description="Disordered" evidence="1">
    <location>
        <begin position="77"/>
        <end position="129"/>
    </location>
</feature>
<reference evidence="2 3" key="1">
    <citation type="submission" date="2020-06" db="EMBL/GenBank/DDBJ databases">
        <title>Halomonas sp. QX-1 draft genome sequence.</title>
        <authorList>
            <person name="Qiu X."/>
        </authorList>
    </citation>
    <scope>NUCLEOTIDE SEQUENCE [LARGE SCALE GENOMIC DNA]</scope>
    <source>
        <strain evidence="2 3">QX-1</strain>
    </source>
</reference>
<sequence length="129" mass="14113">MTSAVHLAGVAGFPRPKIPKRLWYSLITSSPMASSQRAWLHDTPNSTLAGRRYLLELFVDPDGLRLLVPPDQSFRLSGPLGFPPAPRPQVRHAFDGRPPPTDGAGYPLSSRDRVSSGYPAARVRVAQSR</sequence>
<accession>A0A7Y6RGI7</accession>
<comment type="caution">
    <text evidence="2">The sequence shown here is derived from an EMBL/GenBank/DDBJ whole genome shotgun (WGS) entry which is preliminary data.</text>
</comment>
<organism evidence="2 3">
    <name type="scientific">Vreelandella maris</name>
    <dbReference type="NCBI Taxonomy" id="2729617"/>
    <lineage>
        <taxon>Bacteria</taxon>
        <taxon>Pseudomonadati</taxon>
        <taxon>Pseudomonadota</taxon>
        <taxon>Gammaproteobacteria</taxon>
        <taxon>Oceanospirillales</taxon>
        <taxon>Halomonadaceae</taxon>
        <taxon>Vreelandella</taxon>
    </lineage>
</organism>
<dbReference type="RefSeq" id="WP_176305105.1">
    <property type="nucleotide sequence ID" value="NZ_JABWCV010000052.1"/>
</dbReference>